<sequence>MSVIDRASSGTMTLFVVDGTETQYPRWGSAVCFSSKELYSNYPAECFFDPI</sequence>
<dbReference type="Proteomes" id="UP000054248">
    <property type="component" value="Unassembled WGS sequence"/>
</dbReference>
<dbReference type="HOGENOM" id="CLU_3108170_0_0_1"/>
<dbReference type="AlphaFoldDB" id="A0A0C3LC59"/>
<evidence type="ECO:0000313" key="2">
    <source>
        <dbReference type="Proteomes" id="UP000054248"/>
    </source>
</evidence>
<accession>A0A0C3LC59</accession>
<dbReference type="EMBL" id="KN823243">
    <property type="protein sequence ID" value="KIO19072.1"/>
    <property type="molecule type" value="Genomic_DNA"/>
</dbReference>
<proteinExistence type="predicted"/>
<evidence type="ECO:0000313" key="1">
    <source>
        <dbReference type="EMBL" id="KIO19072.1"/>
    </source>
</evidence>
<gene>
    <name evidence="1" type="ORF">M407DRAFT_246298</name>
</gene>
<keyword evidence="2" id="KW-1185">Reference proteome</keyword>
<name>A0A0C3LC59_9AGAM</name>
<protein>
    <submittedName>
        <fullName evidence="1">Uncharacterized protein</fullName>
    </submittedName>
</protein>
<organism evidence="1 2">
    <name type="scientific">Tulasnella calospora MUT 4182</name>
    <dbReference type="NCBI Taxonomy" id="1051891"/>
    <lineage>
        <taxon>Eukaryota</taxon>
        <taxon>Fungi</taxon>
        <taxon>Dikarya</taxon>
        <taxon>Basidiomycota</taxon>
        <taxon>Agaricomycotina</taxon>
        <taxon>Agaricomycetes</taxon>
        <taxon>Cantharellales</taxon>
        <taxon>Tulasnellaceae</taxon>
        <taxon>Tulasnella</taxon>
    </lineage>
</organism>
<reference evidence="2" key="2">
    <citation type="submission" date="2015-01" db="EMBL/GenBank/DDBJ databases">
        <title>Evolutionary Origins and Diversification of the Mycorrhizal Mutualists.</title>
        <authorList>
            <consortium name="DOE Joint Genome Institute"/>
            <consortium name="Mycorrhizal Genomics Consortium"/>
            <person name="Kohler A."/>
            <person name="Kuo A."/>
            <person name="Nagy L.G."/>
            <person name="Floudas D."/>
            <person name="Copeland A."/>
            <person name="Barry K.W."/>
            <person name="Cichocki N."/>
            <person name="Veneault-Fourrey C."/>
            <person name="LaButti K."/>
            <person name="Lindquist E.A."/>
            <person name="Lipzen A."/>
            <person name="Lundell T."/>
            <person name="Morin E."/>
            <person name="Murat C."/>
            <person name="Riley R."/>
            <person name="Ohm R."/>
            <person name="Sun H."/>
            <person name="Tunlid A."/>
            <person name="Henrissat B."/>
            <person name="Grigoriev I.V."/>
            <person name="Hibbett D.S."/>
            <person name="Martin F."/>
        </authorList>
    </citation>
    <scope>NUCLEOTIDE SEQUENCE [LARGE SCALE GENOMIC DNA]</scope>
    <source>
        <strain evidence="2">MUT 4182</strain>
    </source>
</reference>
<reference evidence="1 2" key="1">
    <citation type="submission" date="2014-04" db="EMBL/GenBank/DDBJ databases">
        <authorList>
            <consortium name="DOE Joint Genome Institute"/>
            <person name="Kuo A."/>
            <person name="Girlanda M."/>
            <person name="Perotto S."/>
            <person name="Kohler A."/>
            <person name="Nagy L.G."/>
            <person name="Floudas D."/>
            <person name="Copeland A."/>
            <person name="Barry K.W."/>
            <person name="Cichocki N."/>
            <person name="Veneault-Fourrey C."/>
            <person name="LaButti K."/>
            <person name="Lindquist E.A."/>
            <person name="Lipzen A."/>
            <person name="Lundell T."/>
            <person name="Morin E."/>
            <person name="Murat C."/>
            <person name="Sun H."/>
            <person name="Tunlid A."/>
            <person name="Henrissat B."/>
            <person name="Grigoriev I.V."/>
            <person name="Hibbett D.S."/>
            <person name="Martin F."/>
            <person name="Nordberg H.P."/>
            <person name="Cantor M.N."/>
            <person name="Hua S.X."/>
        </authorList>
    </citation>
    <scope>NUCLEOTIDE SEQUENCE [LARGE SCALE GENOMIC DNA]</scope>
    <source>
        <strain evidence="1 2">MUT 4182</strain>
    </source>
</reference>